<dbReference type="PANTHER" id="PTHR43252">
    <property type="entry name" value="TRANSCRIPTIONAL REGULATOR YQJI"/>
    <property type="match status" value="1"/>
</dbReference>
<dbReference type="EMBL" id="JBHSNC010000041">
    <property type="protein sequence ID" value="MFC5530396.1"/>
    <property type="molecule type" value="Genomic_DNA"/>
</dbReference>
<dbReference type="Pfam" id="PF10400">
    <property type="entry name" value="Vir_act_alpha_C"/>
    <property type="match status" value="1"/>
</dbReference>
<organism evidence="3 4">
    <name type="scientific">Cohnella yongneupensis</name>
    <dbReference type="NCBI Taxonomy" id="425006"/>
    <lineage>
        <taxon>Bacteria</taxon>
        <taxon>Bacillati</taxon>
        <taxon>Bacillota</taxon>
        <taxon>Bacilli</taxon>
        <taxon>Bacillales</taxon>
        <taxon>Paenibacillaceae</taxon>
        <taxon>Cohnella</taxon>
    </lineage>
</organism>
<feature type="domain" description="Transcription regulator PadR N-terminal" evidence="1">
    <location>
        <begin position="8"/>
        <end position="77"/>
    </location>
</feature>
<evidence type="ECO:0000313" key="4">
    <source>
        <dbReference type="Proteomes" id="UP001596108"/>
    </source>
</evidence>
<dbReference type="Proteomes" id="UP001596108">
    <property type="component" value="Unassembled WGS sequence"/>
</dbReference>
<name>A0ABW0R0W6_9BACL</name>
<dbReference type="Pfam" id="PF03551">
    <property type="entry name" value="PadR"/>
    <property type="match status" value="1"/>
</dbReference>
<dbReference type="PANTHER" id="PTHR43252:SF4">
    <property type="entry name" value="TRANSCRIPTIONAL REGULATORY PROTEIN"/>
    <property type="match status" value="1"/>
</dbReference>
<accession>A0ABW0R0W6</accession>
<feature type="domain" description="Transcription regulator PadR C-terminal" evidence="2">
    <location>
        <begin position="89"/>
        <end position="180"/>
    </location>
</feature>
<dbReference type="InterPro" id="IPR036390">
    <property type="entry name" value="WH_DNA-bd_sf"/>
</dbReference>
<dbReference type="InterPro" id="IPR036388">
    <property type="entry name" value="WH-like_DNA-bd_sf"/>
</dbReference>
<sequence length="184" mass="21319">MNTLSYGLLSILAQSSFSGYDLMLRLQPFWPAKHSQIYPLLASLEKEEYVSYEHVAQSDKPDKKVYSLTDKGKQALRDWLSEPAAEPVTRDELMLKAYCLSNTDPEGARRLFSARLEYYRKRLRQHEDKAALLRERGEFPMNGEAPPFESIRFGSYILVEKALRTTRSNIEWTEWALSLLPLPE</sequence>
<dbReference type="SUPFAM" id="SSF46785">
    <property type="entry name" value="Winged helix' DNA-binding domain"/>
    <property type="match status" value="1"/>
</dbReference>
<evidence type="ECO:0000313" key="3">
    <source>
        <dbReference type="EMBL" id="MFC5530396.1"/>
    </source>
</evidence>
<comment type="caution">
    <text evidence="3">The sequence shown here is derived from an EMBL/GenBank/DDBJ whole genome shotgun (WGS) entry which is preliminary data.</text>
</comment>
<keyword evidence="4" id="KW-1185">Reference proteome</keyword>
<dbReference type="Gene3D" id="6.10.140.190">
    <property type="match status" value="1"/>
</dbReference>
<reference evidence="4" key="1">
    <citation type="journal article" date="2019" name="Int. J. Syst. Evol. Microbiol.">
        <title>The Global Catalogue of Microorganisms (GCM) 10K type strain sequencing project: providing services to taxonomists for standard genome sequencing and annotation.</title>
        <authorList>
            <consortium name="The Broad Institute Genomics Platform"/>
            <consortium name="The Broad Institute Genome Sequencing Center for Infectious Disease"/>
            <person name="Wu L."/>
            <person name="Ma J."/>
        </authorList>
    </citation>
    <scope>NUCLEOTIDE SEQUENCE [LARGE SCALE GENOMIC DNA]</scope>
    <source>
        <strain evidence="4">CGMCC 1.18578</strain>
    </source>
</reference>
<dbReference type="Gene3D" id="1.10.10.10">
    <property type="entry name" value="Winged helix-like DNA-binding domain superfamily/Winged helix DNA-binding domain"/>
    <property type="match status" value="1"/>
</dbReference>
<gene>
    <name evidence="3" type="ORF">ACFPQ4_13240</name>
</gene>
<dbReference type="InterPro" id="IPR005149">
    <property type="entry name" value="Tscrpt_reg_PadR_N"/>
</dbReference>
<dbReference type="RefSeq" id="WP_378112339.1">
    <property type="nucleotide sequence ID" value="NZ_JBHSNC010000041.1"/>
</dbReference>
<evidence type="ECO:0000259" key="2">
    <source>
        <dbReference type="Pfam" id="PF10400"/>
    </source>
</evidence>
<proteinExistence type="predicted"/>
<dbReference type="InterPro" id="IPR018309">
    <property type="entry name" value="Tscrpt_reg_PadR_C"/>
</dbReference>
<evidence type="ECO:0000259" key="1">
    <source>
        <dbReference type="Pfam" id="PF03551"/>
    </source>
</evidence>
<protein>
    <submittedName>
        <fullName evidence="3">PadR family transcriptional regulator</fullName>
    </submittedName>
</protein>